<feature type="compositionally biased region" description="Basic and acidic residues" evidence="1">
    <location>
        <begin position="644"/>
        <end position="656"/>
    </location>
</feature>
<evidence type="ECO:0000256" key="1">
    <source>
        <dbReference type="SAM" id="MobiDB-lite"/>
    </source>
</evidence>
<reference evidence="2 3" key="1">
    <citation type="journal article" date="2019" name="Int. J. Syst. Evol. Microbiol.">
        <title>The Global Catalogue of Microorganisms (GCM) 10K type strain sequencing project: providing services to taxonomists for standard genome sequencing and annotation.</title>
        <authorList>
            <consortium name="The Broad Institute Genomics Platform"/>
            <consortium name="The Broad Institute Genome Sequencing Center for Infectious Disease"/>
            <person name="Wu L."/>
            <person name="Ma J."/>
        </authorList>
    </citation>
    <scope>NUCLEOTIDE SEQUENCE [LARGE SCALE GENOMIC DNA]</scope>
    <source>
        <strain evidence="2 3">JCM 4087</strain>
    </source>
</reference>
<keyword evidence="3" id="KW-1185">Reference proteome</keyword>
<feature type="compositionally biased region" description="Basic and acidic residues" evidence="1">
    <location>
        <begin position="586"/>
        <end position="596"/>
    </location>
</feature>
<dbReference type="EMBL" id="BAAAXZ010000022">
    <property type="protein sequence ID" value="GAA2912783.1"/>
    <property type="molecule type" value="Genomic_DNA"/>
</dbReference>
<feature type="compositionally biased region" description="Basic residues" evidence="1">
    <location>
        <begin position="726"/>
        <end position="785"/>
    </location>
</feature>
<gene>
    <name evidence="2" type="ORF">GCM10020221_05700</name>
</gene>
<feature type="region of interest" description="Disordered" evidence="1">
    <location>
        <begin position="538"/>
        <end position="831"/>
    </location>
</feature>
<dbReference type="Proteomes" id="UP001501102">
    <property type="component" value="Unassembled WGS sequence"/>
</dbReference>
<feature type="compositionally biased region" description="Basic residues" evidence="1">
    <location>
        <begin position="683"/>
        <end position="695"/>
    </location>
</feature>
<name>A0ABN3WHB9_STRTU</name>
<feature type="compositionally biased region" description="Polar residues" evidence="1">
    <location>
        <begin position="821"/>
        <end position="831"/>
    </location>
</feature>
<sequence length="831" mass="88344">MEQQATAPRPRAALDAAIDIDRAEAALIEHYPRLVRLGYLVLPPALGRHRRVLTAHALVQRALPRTRPGAGEAAPAGDPGYAYVRLRVLSAALDAARPRARFARPRPGQLPPLLPQVWGLRLFPRSGGADELALDQALGRLAAPARAAFVLRALELGADREVRALLEAAGVEDPGAAVAEATAVRVPPGSREGTLLKSVEFDPCSLQARPTDLMQRRRHLRAAAVATVAAAVCGALLLSFTGGSPDGAAAPPYARNAAAEQALDPGLLTRAEPDVWKRADRPGFASWPARGSRTDDAPLLRRALAVWARPGDAVHVTATPGTPTGPAAGPAQLLYADDVDSATVVLLYDGLRVVRYAEARGGDSTTAALDFARADAADTDTATAVVVGRADGNVRYLTAPWVTSSAVRDLLVPGQAARPLRRNADGLTDPVAGPAAEGDCRAWPVLQLGPRLATDLGELIPARLTTGAPGSAASSPAPWSHTACQLQPLHSQGVRSVHLWHFAHQRLPGPAGAADWYCTRAETWRGTGSRVLAQFQAPGARPADRAAVVGRAEDSPACGPPRPARPGGRPVALPRRHLVRAGGGQRGRDVDRGDGRRARHRAGTDGLLARIGGRAGAVERPPAGRGEGGAAAVSLRPSAGDRLGCPHDRRDPEPPPHGRGAATRATDRRGPRPVQPPPARERLARRHRDRRRHLPSARLPLLRGQAEPLRGRTAPRRRRLGDALRRAPRSPARHRPVGRHRPLPRLRRGGHHRLRRPPPRQPRPHRPRTRGRVRPPPRRTGRGHPRPASGGRPALVDLPDGDDGPGCGTRAGGPAFPARSWSRSSFTPSWG</sequence>
<evidence type="ECO:0000313" key="3">
    <source>
        <dbReference type="Proteomes" id="UP001501102"/>
    </source>
</evidence>
<organism evidence="2 3">
    <name type="scientific">Streptomyces thioluteus</name>
    <dbReference type="NCBI Taxonomy" id="66431"/>
    <lineage>
        <taxon>Bacteria</taxon>
        <taxon>Bacillati</taxon>
        <taxon>Actinomycetota</taxon>
        <taxon>Actinomycetes</taxon>
        <taxon>Kitasatosporales</taxon>
        <taxon>Streptomycetaceae</taxon>
        <taxon>Streptomyces</taxon>
    </lineage>
</organism>
<protein>
    <submittedName>
        <fullName evidence="2">Uncharacterized protein</fullName>
    </submittedName>
</protein>
<accession>A0ABN3WHB9</accession>
<evidence type="ECO:0000313" key="2">
    <source>
        <dbReference type="EMBL" id="GAA2912783.1"/>
    </source>
</evidence>
<comment type="caution">
    <text evidence="2">The sequence shown here is derived from an EMBL/GenBank/DDBJ whole genome shotgun (WGS) entry which is preliminary data.</text>
</comment>
<proteinExistence type="predicted"/>